<keyword evidence="2" id="KW-0805">Transcription regulation</keyword>
<dbReference type="InterPro" id="IPR036388">
    <property type="entry name" value="WH-like_DNA-bd_sf"/>
</dbReference>
<accession>A0A223HXN8</accession>
<dbReference type="RefSeq" id="WP_094397078.1">
    <property type="nucleotide sequence ID" value="NZ_CP016893.1"/>
</dbReference>
<dbReference type="Gene3D" id="1.10.10.10">
    <property type="entry name" value="Winged helix-like DNA-binding domain superfamily/Winged helix DNA-binding domain"/>
    <property type="match status" value="1"/>
</dbReference>
<dbReference type="InterPro" id="IPR039425">
    <property type="entry name" value="RNA_pol_sigma-70-like"/>
</dbReference>
<evidence type="ECO:0000256" key="5">
    <source>
        <dbReference type="ARBA" id="ARBA00023163"/>
    </source>
</evidence>
<dbReference type="GO" id="GO:0003677">
    <property type="term" value="F:DNA binding"/>
    <property type="evidence" value="ECO:0007669"/>
    <property type="project" value="UniProtKB-KW"/>
</dbReference>
<keyword evidence="5" id="KW-0804">Transcription</keyword>
<dbReference type="Pfam" id="PF04542">
    <property type="entry name" value="Sigma70_r2"/>
    <property type="match status" value="1"/>
</dbReference>
<organism evidence="8 9">
    <name type="scientific">Thermoanaerobacterium thermosaccharolyticum</name>
    <name type="common">Clostridium thermosaccharolyticum</name>
    <dbReference type="NCBI Taxonomy" id="1517"/>
    <lineage>
        <taxon>Bacteria</taxon>
        <taxon>Bacillati</taxon>
        <taxon>Bacillota</taxon>
        <taxon>Clostridia</taxon>
        <taxon>Thermoanaerobacterales</taxon>
        <taxon>Thermoanaerobacteraceae</taxon>
        <taxon>Thermoanaerobacterium</taxon>
    </lineage>
</organism>
<dbReference type="InterPro" id="IPR014284">
    <property type="entry name" value="RNA_pol_sigma-70_dom"/>
</dbReference>
<dbReference type="InterPro" id="IPR013325">
    <property type="entry name" value="RNA_pol_sigma_r2"/>
</dbReference>
<protein>
    <submittedName>
        <fullName evidence="8">RNA polymerase sigma factor</fullName>
    </submittedName>
</protein>
<dbReference type="CDD" id="cd06171">
    <property type="entry name" value="Sigma70_r4"/>
    <property type="match status" value="1"/>
</dbReference>
<dbReference type="InterPro" id="IPR007627">
    <property type="entry name" value="RNA_pol_sigma70_r2"/>
</dbReference>
<sequence length="168" mass="20035">MKDERFEDFLINKMAIIYKYLIKIGASCEDAEDIVQETMCKAIEYVDSLNVDNIYPWLFKVSLYRYYNLYNKKKKEEVGIDDKILSSLYSDGMIEEHVLNEELKSNVHKVLGLLKESYRTLLIFKYFIGLSYKEIGDILNLNENKVKTYLYRARTKFKELWEVSNYGR</sequence>
<dbReference type="EMBL" id="CP016893">
    <property type="protein sequence ID" value="AST57147.1"/>
    <property type="molecule type" value="Genomic_DNA"/>
</dbReference>
<evidence type="ECO:0000259" key="6">
    <source>
        <dbReference type="Pfam" id="PF04542"/>
    </source>
</evidence>
<dbReference type="AlphaFoldDB" id="A0A223HXN8"/>
<evidence type="ECO:0000313" key="8">
    <source>
        <dbReference type="EMBL" id="AST57147.1"/>
    </source>
</evidence>
<dbReference type="Pfam" id="PF08281">
    <property type="entry name" value="Sigma70_r4_2"/>
    <property type="match status" value="1"/>
</dbReference>
<dbReference type="Proteomes" id="UP000214975">
    <property type="component" value="Chromosome"/>
</dbReference>
<evidence type="ECO:0000256" key="3">
    <source>
        <dbReference type="ARBA" id="ARBA00023082"/>
    </source>
</evidence>
<comment type="similarity">
    <text evidence="1">Belongs to the sigma-70 factor family. ECF subfamily.</text>
</comment>
<dbReference type="Gene3D" id="1.10.1740.10">
    <property type="match status" value="1"/>
</dbReference>
<reference evidence="8 9" key="1">
    <citation type="submission" date="2016-08" db="EMBL/GenBank/DDBJ databases">
        <title>A novel genetic cassette of butanologenic Thermoanaerobacterium thermosaccharolyticum that directly convert cellulose to butanol.</title>
        <authorList>
            <person name="Li T."/>
            <person name="He J."/>
        </authorList>
    </citation>
    <scope>NUCLEOTIDE SEQUENCE [LARGE SCALE GENOMIC DNA]</scope>
    <source>
        <strain evidence="8 9">TG57</strain>
    </source>
</reference>
<feature type="domain" description="RNA polymerase sigma factor 70 region 4 type 2" evidence="7">
    <location>
        <begin position="107"/>
        <end position="156"/>
    </location>
</feature>
<name>A0A223HXN8_THETR</name>
<evidence type="ECO:0000313" key="9">
    <source>
        <dbReference type="Proteomes" id="UP000214975"/>
    </source>
</evidence>
<dbReference type="InterPro" id="IPR013324">
    <property type="entry name" value="RNA_pol_sigma_r3/r4-like"/>
</dbReference>
<gene>
    <name evidence="8" type="ORF">Thert_01037</name>
</gene>
<dbReference type="SUPFAM" id="SSF88659">
    <property type="entry name" value="Sigma3 and sigma4 domains of RNA polymerase sigma factors"/>
    <property type="match status" value="1"/>
</dbReference>
<dbReference type="InterPro" id="IPR013249">
    <property type="entry name" value="RNA_pol_sigma70_r4_t2"/>
</dbReference>
<dbReference type="SUPFAM" id="SSF88946">
    <property type="entry name" value="Sigma2 domain of RNA polymerase sigma factors"/>
    <property type="match status" value="1"/>
</dbReference>
<evidence type="ECO:0000256" key="1">
    <source>
        <dbReference type="ARBA" id="ARBA00010641"/>
    </source>
</evidence>
<evidence type="ECO:0000259" key="7">
    <source>
        <dbReference type="Pfam" id="PF08281"/>
    </source>
</evidence>
<dbReference type="GO" id="GO:0006352">
    <property type="term" value="P:DNA-templated transcription initiation"/>
    <property type="evidence" value="ECO:0007669"/>
    <property type="project" value="InterPro"/>
</dbReference>
<dbReference type="GO" id="GO:0016987">
    <property type="term" value="F:sigma factor activity"/>
    <property type="evidence" value="ECO:0007669"/>
    <property type="project" value="UniProtKB-KW"/>
</dbReference>
<dbReference type="PANTHER" id="PTHR43133:SF52">
    <property type="entry name" value="ECF RNA POLYMERASE SIGMA FACTOR SIGL"/>
    <property type="match status" value="1"/>
</dbReference>
<proteinExistence type="inferred from homology"/>
<feature type="domain" description="RNA polymerase sigma-70 region 2" evidence="6">
    <location>
        <begin position="17"/>
        <end position="74"/>
    </location>
</feature>
<keyword evidence="4" id="KW-0238">DNA-binding</keyword>
<evidence type="ECO:0000256" key="4">
    <source>
        <dbReference type="ARBA" id="ARBA00023125"/>
    </source>
</evidence>
<keyword evidence="3" id="KW-0731">Sigma factor</keyword>
<dbReference type="PANTHER" id="PTHR43133">
    <property type="entry name" value="RNA POLYMERASE ECF-TYPE SIGMA FACTO"/>
    <property type="match status" value="1"/>
</dbReference>
<evidence type="ECO:0000256" key="2">
    <source>
        <dbReference type="ARBA" id="ARBA00023015"/>
    </source>
</evidence>
<dbReference type="NCBIfam" id="TIGR02937">
    <property type="entry name" value="sigma70-ECF"/>
    <property type="match status" value="1"/>
</dbReference>